<gene>
    <name evidence="7" type="ORF">SAMN05660686_03623</name>
</gene>
<dbReference type="OrthoDB" id="7346227at2"/>
<evidence type="ECO:0000256" key="3">
    <source>
        <dbReference type="ARBA" id="ARBA00022964"/>
    </source>
</evidence>
<dbReference type="Gene3D" id="3.60.130.10">
    <property type="entry name" value="Clavaminate synthase-like"/>
    <property type="match status" value="1"/>
</dbReference>
<dbReference type="InterPro" id="IPR003819">
    <property type="entry name" value="TauD/TfdA-like"/>
</dbReference>
<reference evidence="7 8" key="1">
    <citation type="submission" date="2016-10" db="EMBL/GenBank/DDBJ databases">
        <authorList>
            <person name="Varghese N."/>
            <person name="Submissions S."/>
        </authorList>
    </citation>
    <scope>NUCLEOTIDE SEQUENCE [LARGE SCALE GENOMIC DNA]</scope>
    <source>
        <strain evidence="7 8">DSM 18839</strain>
    </source>
</reference>
<evidence type="ECO:0000256" key="4">
    <source>
        <dbReference type="ARBA" id="ARBA00023002"/>
    </source>
</evidence>
<dbReference type="Proteomes" id="UP000198615">
    <property type="component" value="Unassembled WGS sequence"/>
</dbReference>
<organism evidence="7 8">
    <name type="scientific">Thalassobaculum litoreum DSM 18839</name>
    <dbReference type="NCBI Taxonomy" id="1123362"/>
    <lineage>
        <taxon>Bacteria</taxon>
        <taxon>Pseudomonadati</taxon>
        <taxon>Pseudomonadota</taxon>
        <taxon>Alphaproteobacteria</taxon>
        <taxon>Rhodospirillales</taxon>
        <taxon>Thalassobaculaceae</taxon>
        <taxon>Thalassobaculum</taxon>
    </lineage>
</organism>
<dbReference type="EMBL" id="FNBW01000011">
    <property type="protein sequence ID" value="SDG17703.1"/>
    <property type="molecule type" value="Genomic_DNA"/>
</dbReference>
<dbReference type="SUPFAM" id="SSF51197">
    <property type="entry name" value="Clavaminate synthase-like"/>
    <property type="match status" value="1"/>
</dbReference>
<dbReference type="InterPro" id="IPR042098">
    <property type="entry name" value="TauD-like_sf"/>
</dbReference>
<dbReference type="Pfam" id="PF02668">
    <property type="entry name" value="TauD"/>
    <property type="match status" value="1"/>
</dbReference>
<evidence type="ECO:0000256" key="1">
    <source>
        <dbReference type="ARBA" id="ARBA00005896"/>
    </source>
</evidence>
<dbReference type="PANTHER" id="PTHR43779">
    <property type="entry name" value="DIOXYGENASE RV0097-RELATED"/>
    <property type="match status" value="1"/>
</dbReference>
<dbReference type="AlphaFoldDB" id="A0A8G2BK91"/>
<protein>
    <submittedName>
        <fullName evidence="7">Alpha-ketoglutarate-dependent 2,4-dichlorophenoxyacetate dioxygenase</fullName>
    </submittedName>
</protein>
<evidence type="ECO:0000256" key="5">
    <source>
        <dbReference type="ARBA" id="ARBA00023004"/>
    </source>
</evidence>
<keyword evidence="8" id="KW-1185">Reference proteome</keyword>
<comment type="similarity">
    <text evidence="1">Belongs to the TfdA dioxygenase family.</text>
</comment>
<dbReference type="InterPro" id="IPR051178">
    <property type="entry name" value="TfdA_dioxygenase"/>
</dbReference>
<keyword evidence="3 7" id="KW-0223">Dioxygenase</keyword>
<keyword evidence="2" id="KW-0479">Metal-binding</keyword>
<dbReference type="GO" id="GO:0016706">
    <property type="term" value="F:2-oxoglutarate-dependent dioxygenase activity"/>
    <property type="evidence" value="ECO:0007669"/>
    <property type="project" value="UniProtKB-ARBA"/>
</dbReference>
<evidence type="ECO:0000259" key="6">
    <source>
        <dbReference type="Pfam" id="PF02668"/>
    </source>
</evidence>
<proteinExistence type="inferred from homology"/>
<accession>A0A8G2BK91</accession>
<sequence>MTAITPLHPLFAAEVTGLDVSAPISDAKFSEIEAAFRRHSVLIFRDQRITDAQQIAFSERFGALETTKVGTVGAGSKLIVLSNMDAGGTVVPPSDRQVLNNRANQLWHADSSFKAVPAKASMLSARIIPSKGGDTQYISMRAVYRALPDRLKRAADGKVVIHDYAYSRSKVDPALVTEEERAAVPPVRQAMVIDHGPEFGCSLYLGSHAARIEGLSEGEGRALIDELMAFATEERFVYAHKWRPHDLILWDNRSVIHRATPFEGASEKRMMVRTTIAGDAPTLTAAA</sequence>
<dbReference type="RefSeq" id="WP_093152508.1">
    <property type="nucleotide sequence ID" value="NZ_FNBW01000011.1"/>
</dbReference>
<dbReference type="PANTHER" id="PTHR43779:SF3">
    <property type="entry name" value="(3R)-3-[(CARBOXYMETHYL)AMINO]FATTY ACID OXYGENASE_DECARBOXYLASE"/>
    <property type="match status" value="1"/>
</dbReference>
<keyword evidence="4" id="KW-0560">Oxidoreductase</keyword>
<name>A0A8G2BK91_9PROT</name>
<evidence type="ECO:0000256" key="2">
    <source>
        <dbReference type="ARBA" id="ARBA00022723"/>
    </source>
</evidence>
<keyword evidence="5" id="KW-0408">Iron</keyword>
<evidence type="ECO:0000313" key="8">
    <source>
        <dbReference type="Proteomes" id="UP000198615"/>
    </source>
</evidence>
<evidence type="ECO:0000313" key="7">
    <source>
        <dbReference type="EMBL" id="SDG17703.1"/>
    </source>
</evidence>
<comment type="caution">
    <text evidence="7">The sequence shown here is derived from an EMBL/GenBank/DDBJ whole genome shotgun (WGS) entry which is preliminary data.</text>
</comment>
<feature type="domain" description="TauD/TfdA-like" evidence="6">
    <location>
        <begin position="4"/>
        <end position="275"/>
    </location>
</feature>
<dbReference type="GO" id="GO:0046872">
    <property type="term" value="F:metal ion binding"/>
    <property type="evidence" value="ECO:0007669"/>
    <property type="project" value="UniProtKB-KW"/>
</dbReference>